<keyword evidence="2" id="KW-0812">Transmembrane</keyword>
<keyword evidence="2" id="KW-1133">Transmembrane helix</keyword>
<gene>
    <name evidence="3" type="ORF">RDB_LOCUS64667</name>
</gene>
<feature type="compositionally biased region" description="Basic and acidic residues" evidence="1">
    <location>
        <begin position="448"/>
        <end position="469"/>
    </location>
</feature>
<evidence type="ECO:0000313" key="3">
    <source>
        <dbReference type="EMBL" id="CAE6435842.1"/>
    </source>
</evidence>
<feature type="transmembrane region" description="Helical" evidence="2">
    <location>
        <begin position="322"/>
        <end position="339"/>
    </location>
</feature>
<evidence type="ECO:0000256" key="1">
    <source>
        <dbReference type="SAM" id="MobiDB-lite"/>
    </source>
</evidence>
<feature type="transmembrane region" description="Helical" evidence="2">
    <location>
        <begin position="351"/>
        <end position="374"/>
    </location>
</feature>
<evidence type="ECO:0008006" key="5">
    <source>
        <dbReference type="Google" id="ProtNLM"/>
    </source>
</evidence>
<feature type="transmembrane region" description="Helical" evidence="2">
    <location>
        <begin position="394"/>
        <end position="416"/>
    </location>
</feature>
<protein>
    <recommendedName>
        <fullName evidence="5">Transmembrane protein</fullName>
    </recommendedName>
</protein>
<feature type="region of interest" description="Disordered" evidence="1">
    <location>
        <begin position="435"/>
        <end position="469"/>
    </location>
</feature>
<name>A0A8H3ALH3_9AGAM</name>
<evidence type="ECO:0000313" key="4">
    <source>
        <dbReference type="Proteomes" id="UP000663826"/>
    </source>
</evidence>
<dbReference type="Proteomes" id="UP000663826">
    <property type="component" value="Unassembled WGS sequence"/>
</dbReference>
<sequence>MVFFAVVGIVFSNLGTTVLGASLKVGLWVGGFSLEIFSHLWDPLRRKLAVLMAHLRGTETPSESEREANPLPLGQVNLSERLDTITTIILGEGINGFAGTLTSVLTAPGVGRAIAVNVISTAFIIWFIAYIYFEGPKSGSNPKGEGLRRMAWMVFYLPLLASIFLLFVGIKNQFVLTTFLSTVFESTVGFRDVLIQANFPANITNSTLWLSKPLVNDFLSARGVIWDDEYANLMEVRRNSTTSAEWRPNVDAWIARLSLTMILNVYKTFNGDDSIPEDAQKLVDEYYTDSAVAISQDYHIDDPRQSKYFQILTGLLSGSLEGARYILVFAAVILLSLGFQSLIHSRPKDRYQWGVIACRLLMGLVISLLLLLNLGKYQEFFVLPSEYRQRAGVFQWLEAFWVLPTIAIAYGVQFLIEITLAGFAKWATIKALRERTDPESPGPLPVLEHSDYPGSHLDDSSAEKAKREA</sequence>
<keyword evidence="2" id="KW-0472">Membrane</keyword>
<evidence type="ECO:0000256" key="2">
    <source>
        <dbReference type="SAM" id="Phobius"/>
    </source>
</evidence>
<reference evidence="3" key="1">
    <citation type="submission" date="2021-01" db="EMBL/GenBank/DDBJ databases">
        <authorList>
            <person name="Kaushik A."/>
        </authorList>
    </citation>
    <scope>NUCLEOTIDE SEQUENCE</scope>
    <source>
        <strain evidence="3">AG1-1B</strain>
    </source>
</reference>
<dbReference type="AlphaFoldDB" id="A0A8H3ALH3"/>
<comment type="caution">
    <text evidence="3">The sequence shown here is derived from an EMBL/GenBank/DDBJ whole genome shotgun (WGS) entry which is preliminary data.</text>
</comment>
<proteinExistence type="predicted"/>
<dbReference type="EMBL" id="CAJMWQ010001114">
    <property type="protein sequence ID" value="CAE6435842.1"/>
    <property type="molecule type" value="Genomic_DNA"/>
</dbReference>
<feature type="transmembrane region" description="Helical" evidence="2">
    <location>
        <begin position="113"/>
        <end position="133"/>
    </location>
</feature>
<accession>A0A8H3ALH3</accession>
<organism evidence="3 4">
    <name type="scientific">Rhizoctonia solani</name>
    <dbReference type="NCBI Taxonomy" id="456999"/>
    <lineage>
        <taxon>Eukaryota</taxon>
        <taxon>Fungi</taxon>
        <taxon>Dikarya</taxon>
        <taxon>Basidiomycota</taxon>
        <taxon>Agaricomycotina</taxon>
        <taxon>Agaricomycetes</taxon>
        <taxon>Cantharellales</taxon>
        <taxon>Ceratobasidiaceae</taxon>
        <taxon>Rhizoctonia</taxon>
    </lineage>
</organism>
<feature type="transmembrane region" description="Helical" evidence="2">
    <location>
        <begin position="153"/>
        <end position="170"/>
    </location>
</feature>